<gene>
    <name evidence="1" type="ORF">SAMN05443638_10168</name>
</gene>
<name>A0A1M4SKN3_9CLOT</name>
<accession>A0A1M4SKN3</accession>
<dbReference type="EMBL" id="FQVM01000001">
    <property type="protein sequence ID" value="SHE32766.1"/>
    <property type="molecule type" value="Genomic_DNA"/>
</dbReference>
<evidence type="ECO:0000313" key="2">
    <source>
        <dbReference type="Proteomes" id="UP000184035"/>
    </source>
</evidence>
<dbReference type="AlphaFoldDB" id="A0A1M4SKN3"/>
<dbReference type="OrthoDB" id="9792756at2"/>
<dbReference type="PANTHER" id="PTHR34986:SF1">
    <property type="entry name" value="PROTEIN YIAL"/>
    <property type="match status" value="1"/>
</dbReference>
<dbReference type="PANTHER" id="PTHR34986">
    <property type="entry name" value="EVOLVED BETA-GALACTOSIDASE SUBUNIT BETA"/>
    <property type="match status" value="1"/>
</dbReference>
<dbReference type="STRING" id="1533.SAMN05443638_10168"/>
<sequence>MVIDKIENFNMYCTNEVMKKACEFMKTHDFSKDSTGVHKIEGEDFFYVIAEYDTKNLEDGFWESHKKYIDVHYMKKGDEKIYYGNFDDMKILKDYDETGDCYILDGESQGEVIVKEESFALCYPQDVHMPGIKVNNNISIRKVIFKIPM</sequence>
<organism evidence="1 2">
    <name type="scientific">Clostridium fallax</name>
    <dbReference type="NCBI Taxonomy" id="1533"/>
    <lineage>
        <taxon>Bacteria</taxon>
        <taxon>Bacillati</taxon>
        <taxon>Bacillota</taxon>
        <taxon>Clostridia</taxon>
        <taxon>Eubacteriales</taxon>
        <taxon>Clostridiaceae</taxon>
        <taxon>Clostridium</taxon>
    </lineage>
</organism>
<evidence type="ECO:0000313" key="1">
    <source>
        <dbReference type="EMBL" id="SHE32766.1"/>
    </source>
</evidence>
<reference evidence="1 2" key="1">
    <citation type="submission" date="2016-11" db="EMBL/GenBank/DDBJ databases">
        <authorList>
            <person name="Jaros S."/>
            <person name="Januszkiewicz K."/>
            <person name="Wedrychowicz H."/>
        </authorList>
    </citation>
    <scope>NUCLEOTIDE SEQUENCE [LARGE SCALE GENOMIC DNA]</scope>
    <source>
        <strain evidence="1 2">DSM 2631</strain>
    </source>
</reference>
<dbReference type="RefSeq" id="WP_072892237.1">
    <property type="nucleotide sequence ID" value="NZ_FQVM01000001.1"/>
</dbReference>
<dbReference type="Gene3D" id="2.60.120.370">
    <property type="entry name" value="YhcH/YjgK/YiaL"/>
    <property type="match status" value="1"/>
</dbReference>
<protein>
    <submittedName>
        <fullName evidence="1">YhcH/YjgK/YiaL family protein</fullName>
    </submittedName>
</protein>
<dbReference type="GO" id="GO:0005829">
    <property type="term" value="C:cytosol"/>
    <property type="evidence" value="ECO:0007669"/>
    <property type="project" value="TreeGrafter"/>
</dbReference>
<dbReference type="Proteomes" id="UP000184035">
    <property type="component" value="Unassembled WGS sequence"/>
</dbReference>
<proteinExistence type="predicted"/>
<dbReference type="NCBIfam" id="TIGR00022">
    <property type="entry name" value="YhcH/YjgK/YiaL family protein"/>
    <property type="match status" value="1"/>
</dbReference>
<dbReference type="InterPro" id="IPR037012">
    <property type="entry name" value="NanQ/TabA/YiaL_sf"/>
</dbReference>
<dbReference type="Pfam" id="PF04074">
    <property type="entry name" value="DUF386"/>
    <property type="match status" value="1"/>
</dbReference>
<keyword evidence="2" id="KW-1185">Reference proteome</keyword>
<dbReference type="SUPFAM" id="SSF51197">
    <property type="entry name" value="Clavaminate synthase-like"/>
    <property type="match status" value="1"/>
</dbReference>
<dbReference type="InterPro" id="IPR004375">
    <property type="entry name" value="NanQ/TabA/YiaL"/>
</dbReference>